<proteinExistence type="predicted"/>
<evidence type="ECO:0000259" key="7">
    <source>
        <dbReference type="SMART" id="SM00382"/>
    </source>
</evidence>
<feature type="domain" description="AAA+ ATPase" evidence="7">
    <location>
        <begin position="892"/>
        <end position="1029"/>
    </location>
</feature>
<reference evidence="8" key="1">
    <citation type="submission" date="2020-06" db="EMBL/GenBank/DDBJ databases">
        <authorList>
            <person name="Li T."/>
            <person name="Hu X."/>
            <person name="Zhang T."/>
            <person name="Song X."/>
            <person name="Zhang H."/>
            <person name="Dai N."/>
            <person name="Sheng W."/>
            <person name="Hou X."/>
            <person name="Wei L."/>
        </authorList>
    </citation>
    <scope>NUCLEOTIDE SEQUENCE</scope>
    <source>
        <strain evidence="8">G02</strain>
        <tissue evidence="8">Leaf</tissue>
    </source>
</reference>
<dbReference type="GO" id="GO:0016887">
    <property type="term" value="F:ATP hydrolysis activity"/>
    <property type="evidence" value="ECO:0007669"/>
    <property type="project" value="InterPro"/>
</dbReference>
<dbReference type="InterPro" id="IPR003959">
    <property type="entry name" value="ATPase_AAA_core"/>
</dbReference>
<dbReference type="PANTHER" id="PTHR45644">
    <property type="entry name" value="AAA ATPASE, PUTATIVE (AFU_ORTHOLOGUE AFUA_2G12920)-RELATED-RELATED"/>
    <property type="match status" value="1"/>
</dbReference>
<dbReference type="Pfam" id="PF24933">
    <property type="entry name" value="DUF7751"/>
    <property type="match status" value="1"/>
</dbReference>
<evidence type="ECO:0000256" key="2">
    <source>
        <dbReference type="ARBA" id="ARBA00022741"/>
    </source>
</evidence>
<feature type="region of interest" description="Disordered" evidence="6">
    <location>
        <begin position="1"/>
        <end position="110"/>
    </location>
</feature>
<evidence type="ECO:0000256" key="4">
    <source>
        <dbReference type="ARBA" id="ARBA00022840"/>
    </source>
</evidence>
<dbReference type="Gene3D" id="3.40.50.300">
    <property type="entry name" value="P-loop containing nucleotide triphosphate hydrolases"/>
    <property type="match status" value="1"/>
</dbReference>
<dbReference type="PROSITE" id="PS00674">
    <property type="entry name" value="AAA"/>
    <property type="match status" value="1"/>
</dbReference>
<name>A0AAW2USI7_SESRA</name>
<dbReference type="GO" id="GO:0005741">
    <property type="term" value="C:mitochondrial outer membrane"/>
    <property type="evidence" value="ECO:0007669"/>
    <property type="project" value="UniProtKB-SubCell"/>
</dbReference>
<evidence type="ECO:0000256" key="3">
    <source>
        <dbReference type="ARBA" id="ARBA00022787"/>
    </source>
</evidence>
<keyword evidence="4" id="KW-0067">ATP-binding</keyword>
<dbReference type="InterPro" id="IPR008984">
    <property type="entry name" value="SMAD_FHA_dom_sf"/>
</dbReference>
<keyword evidence="2" id="KW-0547">Nucleotide-binding</keyword>
<dbReference type="Gene3D" id="1.10.8.60">
    <property type="match status" value="1"/>
</dbReference>
<comment type="subcellular location">
    <subcellularLocation>
        <location evidence="1">Mitochondrion outer membrane</location>
        <topology evidence="1">Single-pass membrane protein</topology>
    </subcellularLocation>
</comment>
<dbReference type="InterPro" id="IPR051701">
    <property type="entry name" value="Mito_OM_Translocase_MSP1"/>
</dbReference>
<keyword evidence="5" id="KW-0496">Mitochondrion</keyword>
<evidence type="ECO:0000256" key="1">
    <source>
        <dbReference type="ARBA" id="ARBA00004572"/>
    </source>
</evidence>
<dbReference type="Gene3D" id="2.60.200.20">
    <property type="match status" value="1"/>
</dbReference>
<dbReference type="InterPro" id="IPR027417">
    <property type="entry name" value="P-loop_NTPase"/>
</dbReference>
<organism evidence="8">
    <name type="scientific">Sesamum radiatum</name>
    <name type="common">Black benniseed</name>
    <dbReference type="NCBI Taxonomy" id="300843"/>
    <lineage>
        <taxon>Eukaryota</taxon>
        <taxon>Viridiplantae</taxon>
        <taxon>Streptophyta</taxon>
        <taxon>Embryophyta</taxon>
        <taxon>Tracheophyta</taxon>
        <taxon>Spermatophyta</taxon>
        <taxon>Magnoliopsida</taxon>
        <taxon>eudicotyledons</taxon>
        <taxon>Gunneridae</taxon>
        <taxon>Pentapetalae</taxon>
        <taxon>asterids</taxon>
        <taxon>lamiids</taxon>
        <taxon>Lamiales</taxon>
        <taxon>Pedaliaceae</taxon>
        <taxon>Sesamum</taxon>
    </lineage>
</organism>
<dbReference type="CDD" id="cd19520">
    <property type="entry name" value="RecA-like_ATAD1"/>
    <property type="match status" value="1"/>
</dbReference>
<sequence length="1670" mass="182374">MVETRRSSSSSKRALSSPSSSLPKGKRSKAAEASSSSTSDSRASEEVVGAVAAKELEAGSADLSNGGGEKQSDDVAAEVAPETVAPGDSAIDVEKGKLGGPSVNRGKKRQLKSNAGAAWGKLLSQCSQNPHVVMERPTFTVGQGRQCDLWVRDPTVSKSLCNLKHMESEGGESLTLLEITGKKGAVQVNGKIYSKDSTVPLNGGDEVVFSSTGKHAYIFQQLTSMNASETGVPPSVSILEAHGGSIKGLHIEARSGEPSAVSVASTLASLSDNHDELSVLPPSCQDDEDAHGSEIPALPSACEVSDNCVDTEMKDASDHGDGVTVPVVEKTAAPSPNATNENLNVDAESGKILAENNDLRPFLQILAGSVAPALDISGSISRILDEHRAIRDLGKDSHPTISISSRRQAFKDGLRQGLLQCKTSSETTKNVLIASAYIHLKCDKFAKYTSDLPTVCPRVLLSGPAGSEIYQETLAKALAKHFGVSLLIVNTILLPGGPSTKEVDSVKESSKPERASVFAKRSAAALHLKKPPSSVEADITGGSNMSSQVQPKQEASTASSKNYTFKKGDRVKYVGSLPSGFSPTQTPIRGPTYGYRGKVVLAFEENGSSKIGVRFDRAIPEGNDLGGLCEEDHGFFCAADLLRLDSSSADDIEKLAINELFESHPGGLLFTKFGSNQTALLDLAFPDNFGRLHDRSKETPKTMKQLSRLFPNKVTIQIPQDEAVLVDWKQKLDRDTETLKSQSNIGSIRSVLKRTGLDCPDLETLSIKDQALTNESVEKIIGWALSHHFMHSSEASSQESKLVISSESISYGLNILQSIQNENKSVKKSLKDVVTENEFEKKLLAEVVPPGDIGVTFDDIGALENVKETLKELVMLPLQRPELFSKGQLTKPCKGILLFGPPGTGKTMLAKAVATEAGANFINISMSSITSKWFGEGEKYVKAVFSLASKIAPSVVFVDEVDSMLGRRENPGEHEAMRKMKNEFMVNWDGLRTKDKERVLVLAATNRPFDLDEAVIRRLPRRLMVNLPDAQNREKILKVILAKEELAANVDLEAVASMTEGYSGSDLKNLCVTAAHCPIREILEKEKKEKALALAENRQLPALHSSADVRPLSMDDFRYAHEQVCASVSSESQNMNELLQWNELYGEGGSRKKSSLSYFMILCICAEFCTDVNFRLRWKKKVEHPIQFIWLICPVFYVGLELLNKKGLSHKNCSVWLILQDLAPYTIICLLLLRDDLAEEEVGLEDEWRGNAISFGGAGDNKGVMQVMSQLELLRGSYELHSTEKEAVSCHERKVGCHIDDEVEDPLFNDGDETNLDARIASATHTLSNERIVYLPTMASVSDSDEEIVSDDEKIHPPALRSVRENVGGACSKASQEVETLIRLNENPSCSSSHGVFVKEKRPSIGCALNWYFMHLIHNTAGAGHSTKAKPKFLFRLHSRISKPDEVSAVAGEDMSKFKDDSELIFMKKEPKQPEKYIVPSELAHKYDLKEHSMVEFLDCFQERSDLPLESPEPIKGRERSVQMVLKRNKSSFGCRNLDDDDDLPEALDTGLPCCSDDGENPQSLKSMIPRRTMADQFHEAFGTVSTIDERPHLAFLDRSGSSGIYGKLQQVMLSEKEKDMDYLKNISAGISSKDDRMYISVRILSRSLEAKLIVCSCTPVGEGKVCFAT</sequence>
<dbReference type="Pfam" id="PF17862">
    <property type="entry name" value="AAA_lid_3"/>
    <property type="match status" value="1"/>
</dbReference>
<feature type="compositionally biased region" description="Polar residues" evidence="6">
    <location>
        <begin position="541"/>
        <end position="561"/>
    </location>
</feature>
<dbReference type="InterPro" id="IPR056653">
    <property type="entry name" value="DUF7751"/>
</dbReference>
<keyword evidence="3" id="KW-0472">Membrane</keyword>
<dbReference type="SMART" id="SM00382">
    <property type="entry name" value="AAA"/>
    <property type="match status" value="1"/>
</dbReference>
<dbReference type="InterPro" id="IPR041569">
    <property type="entry name" value="AAA_lid_3"/>
</dbReference>
<dbReference type="Pfam" id="PF00004">
    <property type="entry name" value="AAA"/>
    <property type="match status" value="1"/>
</dbReference>
<dbReference type="FunFam" id="3.40.50.300:FF:000416">
    <property type="entry name" value="p-loop nucleoside triphosphate hydrolase superfamily protein"/>
    <property type="match status" value="1"/>
</dbReference>
<reference evidence="8" key="2">
    <citation type="journal article" date="2024" name="Plant">
        <title>Genomic evolution and insights into agronomic trait innovations of Sesamum species.</title>
        <authorList>
            <person name="Miao H."/>
            <person name="Wang L."/>
            <person name="Qu L."/>
            <person name="Liu H."/>
            <person name="Sun Y."/>
            <person name="Le M."/>
            <person name="Wang Q."/>
            <person name="Wei S."/>
            <person name="Zheng Y."/>
            <person name="Lin W."/>
            <person name="Duan Y."/>
            <person name="Cao H."/>
            <person name="Xiong S."/>
            <person name="Wang X."/>
            <person name="Wei L."/>
            <person name="Li C."/>
            <person name="Ma Q."/>
            <person name="Ju M."/>
            <person name="Zhao R."/>
            <person name="Li G."/>
            <person name="Mu C."/>
            <person name="Tian Q."/>
            <person name="Mei H."/>
            <person name="Zhang T."/>
            <person name="Gao T."/>
            <person name="Zhang H."/>
        </authorList>
    </citation>
    <scope>NUCLEOTIDE SEQUENCE</scope>
    <source>
        <strain evidence="8">G02</strain>
    </source>
</reference>
<keyword evidence="3" id="KW-1000">Mitochondrion outer membrane</keyword>
<dbReference type="GO" id="GO:0005524">
    <property type="term" value="F:ATP binding"/>
    <property type="evidence" value="ECO:0007669"/>
    <property type="project" value="UniProtKB-KW"/>
</dbReference>
<dbReference type="EMBL" id="JACGWJ010000005">
    <property type="protein sequence ID" value="KAL0420019.1"/>
    <property type="molecule type" value="Genomic_DNA"/>
</dbReference>
<evidence type="ECO:0000256" key="5">
    <source>
        <dbReference type="ARBA" id="ARBA00023128"/>
    </source>
</evidence>
<protein>
    <submittedName>
        <fullName evidence="8">ATPase family AAA domain-containing protein 1</fullName>
    </submittedName>
</protein>
<feature type="region of interest" description="Disordered" evidence="6">
    <location>
        <begin position="533"/>
        <end position="561"/>
    </location>
</feature>
<accession>A0AAW2USI7</accession>
<comment type="caution">
    <text evidence="8">The sequence shown here is derived from an EMBL/GenBank/DDBJ whole genome shotgun (WGS) entry which is preliminary data.</text>
</comment>
<dbReference type="SUPFAM" id="SSF49879">
    <property type="entry name" value="SMAD/FHA domain"/>
    <property type="match status" value="1"/>
</dbReference>
<gene>
    <name evidence="8" type="ORF">Sradi_1415400</name>
</gene>
<evidence type="ECO:0000256" key="6">
    <source>
        <dbReference type="SAM" id="MobiDB-lite"/>
    </source>
</evidence>
<dbReference type="InterPro" id="IPR003960">
    <property type="entry name" value="ATPase_AAA_CS"/>
</dbReference>
<feature type="compositionally biased region" description="Low complexity" evidence="6">
    <location>
        <begin position="31"/>
        <end position="41"/>
    </location>
</feature>
<dbReference type="PANTHER" id="PTHR45644:SF73">
    <property type="entry name" value="AAA-TYPE ATPASE FAMILY PROTEIN"/>
    <property type="match status" value="1"/>
</dbReference>
<dbReference type="InterPro" id="IPR003593">
    <property type="entry name" value="AAA+_ATPase"/>
</dbReference>
<dbReference type="SUPFAM" id="SSF52540">
    <property type="entry name" value="P-loop containing nucleoside triphosphate hydrolases"/>
    <property type="match status" value="1"/>
</dbReference>
<feature type="compositionally biased region" description="Low complexity" evidence="6">
    <location>
        <begin position="7"/>
        <end position="23"/>
    </location>
</feature>
<evidence type="ECO:0000313" key="8">
    <source>
        <dbReference type="EMBL" id="KAL0420019.1"/>
    </source>
</evidence>
<feature type="compositionally biased region" description="Low complexity" evidence="6">
    <location>
        <begin position="77"/>
        <end position="86"/>
    </location>
</feature>